<feature type="region of interest" description="Disordered" evidence="1">
    <location>
        <begin position="1"/>
        <end position="50"/>
    </location>
</feature>
<evidence type="ECO:0000256" key="1">
    <source>
        <dbReference type="SAM" id="MobiDB-lite"/>
    </source>
</evidence>
<feature type="compositionally biased region" description="Polar residues" evidence="1">
    <location>
        <begin position="7"/>
        <end position="32"/>
    </location>
</feature>
<dbReference type="Proteomes" id="UP000238274">
    <property type="component" value="Unassembled WGS sequence"/>
</dbReference>
<protein>
    <submittedName>
        <fullName evidence="2">Uncharacterized protein</fullName>
    </submittedName>
</protein>
<accession>A0A2S4V3S4</accession>
<dbReference type="AlphaFoldDB" id="A0A2S4V3S4"/>
<evidence type="ECO:0000313" key="2">
    <source>
        <dbReference type="EMBL" id="POW04186.1"/>
    </source>
</evidence>
<reference evidence="3" key="2">
    <citation type="journal article" date="2018" name="BMC Genomics">
        <title>Genomic insights into host adaptation between the wheat stripe rust pathogen (Puccinia striiformis f. sp. tritici) and the barley stripe rust pathogen (Puccinia striiformis f. sp. hordei).</title>
        <authorList>
            <person name="Xia C."/>
            <person name="Wang M."/>
            <person name="Yin C."/>
            <person name="Cornejo O.E."/>
            <person name="Hulbert S.H."/>
            <person name="Chen X."/>
        </authorList>
    </citation>
    <scope>NUCLEOTIDE SEQUENCE [LARGE SCALE GENOMIC DNA]</scope>
    <source>
        <strain evidence="3">93TX-2</strain>
    </source>
</reference>
<dbReference type="VEuPathDB" id="FungiDB:PSHT_11396"/>
<reference evidence="3" key="3">
    <citation type="journal article" date="2018" name="Mol. Plant Microbe Interact.">
        <title>Genome sequence resources for the wheat stripe rust pathogen (Puccinia striiformis f. sp. tritici) and the barley stripe rust pathogen (Puccinia striiformis f. sp. hordei).</title>
        <authorList>
            <person name="Xia C."/>
            <person name="Wang M."/>
            <person name="Yin C."/>
            <person name="Cornejo O.E."/>
            <person name="Hulbert S.H."/>
            <person name="Chen X."/>
        </authorList>
    </citation>
    <scope>NUCLEOTIDE SEQUENCE [LARGE SCALE GENOMIC DNA]</scope>
    <source>
        <strain evidence="3">93TX-2</strain>
    </source>
</reference>
<dbReference type="OrthoDB" id="2496530at2759"/>
<evidence type="ECO:0000313" key="3">
    <source>
        <dbReference type="Proteomes" id="UP000238274"/>
    </source>
</evidence>
<proteinExistence type="predicted"/>
<keyword evidence="3" id="KW-1185">Reference proteome</keyword>
<comment type="caution">
    <text evidence="2">The sequence shown here is derived from an EMBL/GenBank/DDBJ whole genome shotgun (WGS) entry which is preliminary data.</text>
</comment>
<dbReference type="EMBL" id="PKSM01000187">
    <property type="protein sequence ID" value="POW04186.1"/>
    <property type="molecule type" value="Genomic_DNA"/>
</dbReference>
<reference evidence="2 3" key="1">
    <citation type="submission" date="2017-12" db="EMBL/GenBank/DDBJ databases">
        <title>Gene loss provides genomic basis for host adaptation in cereal stripe rust fungi.</title>
        <authorList>
            <person name="Xia C."/>
        </authorList>
    </citation>
    <scope>NUCLEOTIDE SEQUENCE [LARGE SCALE GENOMIC DNA]</scope>
    <source>
        <strain evidence="2 3">93TX-2</strain>
    </source>
</reference>
<dbReference type="VEuPathDB" id="FungiDB:PSTT_07067"/>
<sequence>MPPLCNSRANHSSHSMAGATNTVPFPLSVTTKPESESLRRPQSMVGATNTVPFPLSEMTRLENMYQRFERACQSKDYRKLLRRESRKDLYLNTQAKIATLKKLIRKKLNMRTIVEHPRICLLRGSDDSAPLKLLGTLPVPSPIAQGRLPPRPASFISIEDDEDTAERLRRLISELDLIMDPP</sequence>
<organism evidence="2 3">
    <name type="scientific">Puccinia striiformis</name>
    <dbReference type="NCBI Taxonomy" id="27350"/>
    <lineage>
        <taxon>Eukaryota</taxon>
        <taxon>Fungi</taxon>
        <taxon>Dikarya</taxon>
        <taxon>Basidiomycota</taxon>
        <taxon>Pucciniomycotina</taxon>
        <taxon>Pucciniomycetes</taxon>
        <taxon>Pucciniales</taxon>
        <taxon>Pucciniaceae</taxon>
        <taxon>Puccinia</taxon>
    </lineage>
</organism>
<name>A0A2S4V3S4_9BASI</name>
<gene>
    <name evidence="2" type="ORF">PSHT_11396</name>
</gene>